<dbReference type="InterPro" id="IPR013032">
    <property type="entry name" value="EGF-like_CS"/>
</dbReference>
<feature type="domain" description="Sushi" evidence="11">
    <location>
        <begin position="140"/>
        <end position="200"/>
    </location>
</feature>
<dbReference type="InterPro" id="IPR036383">
    <property type="entry name" value="TSP1_rpt_sf"/>
</dbReference>
<keyword evidence="8" id="KW-1133">Transmembrane helix</keyword>
<evidence type="ECO:0000313" key="12">
    <source>
        <dbReference type="EMBL" id="KAH3713144.1"/>
    </source>
</evidence>
<dbReference type="InterPro" id="IPR018097">
    <property type="entry name" value="EGF_Ca-bd_CS"/>
</dbReference>
<dbReference type="InterPro" id="IPR011641">
    <property type="entry name" value="Tyr-kin_ephrin_A/B_rcpt-like"/>
</dbReference>
<keyword evidence="3" id="KW-0677">Repeat</keyword>
<keyword evidence="5" id="KW-0325">Glycoprotein</keyword>
<reference evidence="12" key="2">
    <citation type="submission" date="2020-11" db="EMBL/GenBank/DDBJ databases">
        <authorList>
            <person name="McCartney M.A."/>
            <person name="Auch B."/>
            <person name="Kono T."/>
            <person name="Mallez S."/>
            <person name="Becker A."/>
            <person name="Gohl D.M."/>
            <person name="Silverstein K.A.T."/>
            <person name="Koren S."/>
            <person name="Bechman K.B."/>
            <person name="Herman A."/>
            <person name="Abrahante J.E."/>
            <person name="Garbe J."/>
        </authorList>
    </citation>
    <scope>NUCLEOTIDE SEQUENCE</scope>
    <source>
        <strain evidence="12">Duluth1</strain>
        <tissue evidence="12">Whole animal</tissue>
    </source>
</reference>
<feature type="disulfide bond" evidence="7">
    <location>
        <begin position="142"/>
        <end position="185"/>
    </location>
</feature>
<evidence type="ECO:0000256" key="4">
    <source>
        <dbReference type="ARBA" id="ARBA00023157"/>
    </source>
</evidence>
<evidence type="ECO:0000256" key="7">
    <source>
        <dbReference type="PROSITE-ProRule" id="PRU00302"/>
    </source>
</evidence>
<evidence type="ECO:0000313" key="13">
    <source>
        <dbReference type="Proteomes" id="UP000828390"/>
    </source>
</evidence>
<organism evidence="12 13">
    <name type="scientific">Dreissena polymorpha</name>
    <name type="common">Zebra mussel</name>
    <name type="synonym">Mytilus polymorpha</name>
    <dbReference type="NCBI Taxonomy" id="45954"/>
    <lineage>
        <taxon>Eukaryota</taxon>
        <taxon>Metazoa</taxon>
        <taxon>Spiralia</taxon>
        <taxon>Lophotrochozoa</taxon>
        <taxon>Mollusca</taxon>
        <taxon>Bivalvia</taxon>
        <taxon>Autobranchia</taxon>
        <taxon>Heteroconchia</taxon>
        <taxon>Euheterodonta</taxon>
        <taxon>Imparidentia</taxon>
        <taxon>Neoheterodontei</taxon>
        <taxon>Myida</taxon>
        <taxon>Dreissenoidea</taxon>
        <taxon>Dreissenidae</taxon>
        <taxon>Dreissena</taxon>
    </lineage>
</organism>
<proteinExistence type="predicted"/>
<dbReference type="SMART" id="SM00209">
    <property type="entry name" value="TSP1"/>
    <property type="match status" value="1"/>
</dbReference>
<feature type="domain" description="EGF-like" evidence="9">
    <location>
        <begin position="923"/>
        <end position="959"/>
    </location>
</feature>
<dbReference type="PROSITE" id="PS01186">
    <property type="entry name" value="EGF_2"/>
    <property type="match status" value="1"/>
</dbReference>
<dbReference type="SUPFAM" id="SSF57535">
    <property type="entry name" value="Complement control module/SCR domain"/>
    <property type="match status" value="1"/>
</dbReference>
<dbReference type="InterPro" id="IPR003410">
    <property type="entry name" value="HYR_dom"/>
</dbReference>
<feature type="disulfide bond" evidence="6">
    <location>
        <begin position="911"/>
        <end position="920"/>
    </location>
</feature>
<dbReference type="InterPro" id="IPR000884">
    <property type="entry name" value="TSP1_rpt"/>
</dbReference>
<dbReference type="InterPro" id="IPR000742">
    <property type="entry name" value="EGF"/>
</dbReference>
<feature type="disulfide bond" evidence="7">
    <location>
        <begin position="171"/>
        <end position="198"/>
    </location>
</feature>
<keyword evidence="1 6" id="KW-0245">EGF-like domain</keyword>
<evidence type="ECO:0000259" key="10">
    <source>
        <dbReference type="PROSITE" id="PS50825"/>
    </source>
</evidence>
<feature type="domain" description="HYR" evidence="10">
    <location>
        <begin position="54"/>
        <end position="139"/>
    </location>
</feature>
<dbReference type="InterPro" id="IPR043555">
    <property type="entry name" value="SRPX-like"/>
</dbReference>
<dbReference type="InterPro" id="IPR001881">
    <property type="entry name" value="EGF-like_Ca-bd_dom"/>
</dbReference>
<keyword evidence="7" id="KW-0768">Sushi</keyword>
<evidence type="ECO:0000259" key="9">
    <source>
        <dbReference type="PROSITE" id="PS50026"/>
    </source>
</evidence>
<keyword evidence="4 6" id="KW-1015">Disulfide bond</keyword>
<dbReference type="CDD" id="cd00033">
    <property type="entry name" value="CCP"/>
    <property type="match status" value="1"/>
</dbReference>
<dbReference type="GO" id="GO:0005509">
    <property type="term" value="F:calcium ion binding"/>
    <property type="evidence" value="ECO:0007669"/>
    <property type="project" value="InterPro"/>
</dbReference>
<dbReference type="Gene3D" id="2.10.25.10">
    <property type="entry name" value="Laminin"/>
    <property type="match status" value="2"/>
</dbReference>
<dbReference type="PROSITE" id="PS50825">
    <property type="entry name" value="HYR"/>
    <property type="match status" value="2"/>
</dbReference>
<dbReference type="InterPro" id="IPR000436">
    <property type="entry name" value="Sushi_SCR_CCP_dom"/>
</dbReference>
<evidence type="ECO:0000256" key="5">
    <source>
        <dbReference type="ARBA" id="ARBA00023180"/>
    </source>
</evidence>
<dbReference type="InterPro" id="IPR013320">
    <property type="entry name" value="ConA-like_dom_sf"/>
</dbReference>
<gene>
    <name evidence="12" type="ORF">DPMN_072929</name>
</gene>
<dbReference type="PROSITE" id="PS50092">
    <property type="entry name" value="TSP1"/>
    <property type="match status" value="1"/>
</dbReference>
<keyword evidence="2" id="KW-0732">Signal</keyword>
<dbReference type="SUPFAM" id="SSF49899">
    <property type="entry name" value="Concanavalin A-like lectins/glucanases"/>
    <property type="match status" value="1"/>
</dbReference>
<comment type="caution">
    <text evidence="6">Lacks conserved residue(s) required for the propagation of feature annotation.</text>
</comment>
<dbReference type="Pfam" id="PF00008">
    <property type="entry name" value="EGF"/>
    <property type="match status" value="1"/>
</dbReference>
<evidence type="ECO:0000256" key="3">
    <source>
        <dbReference type="ARBA" id="ARBA00022737"/>
    </source>
</evidence>
<feature type="disulfide bond" evidence="6">
    <location>
        <begin position="949"/>
        <end position="958"/>
    </location>
</feature>
<comment type="caution">
    <text evidence="12">The sequence shown here is derived from an EMBL/GenBank/DDBJ whole genome shotgun (WGS) entry which is preliminary data.</text>
</comment>
<feature type="domain" description="Sushi" evidence="11">
    <location>
        <begin position="201"/>
        <end position="264"/>
    </location>
</feature>
<evidence type="ECO:0008006" key="14">
    <source>
        <dbReference type="Google" id="ProtNLM"/>
    </source>
</evidence>
<protein>
    <recommendedName>
        <fullName evidence="14">Sushi, von Willebrand factor type A, EGF and pentraxin domain-containing protein 1</fullName>
    </recommendedName>
</protein>
<dbReference type="Gene3D" id="2.10.70.10">
    <property type="entry name" value="Complement Module, domain 1"/>
    <property type="match status" value="1"/>
</dbReference>
<dbReference type="PROSITE" id="PS00022">
    <property type="entry name" value="EGF_1"/>
    <property type="match status" value="2"/>
</dbReference>
<evidence type="ECO:0000256" key="2">
    <source>
        <dbReference type="ARBA" id="ARBA00022729"/>
    </source>
</evidence>
<sequence length="1396" mass="154456">MGVLLRLLLFDISSKLLHQIYFTSGLTLAEDISGVTACTFYREAFGSERSRSFELISLPFTLTCPSDIDVLADPVQIYRRVYWPEPTAKDEYGNVVSVRQIKGKASGKSFTENDDQVVFEAKDKHGSRKTCTMNVRVKVVRCKQPTPISNGYFICHPSTDFIRGGQCDYGCYYGFDLVGERRRTCMDNGEWSSPDPKCSPWMCPVLPAIEGAGEPSCTKEQSFRSICTYKCSKPGYDMPSGVGSTYVCSVHKNWEHTGNPKCIDVEAPVFDTCPSTVIAGTDNNSNVSSVTWKNPEASDNSGESVNVALKSKHGHDRRIPAGQYEISYSATDQSGNTGTDCAFDVVVRDMKCARIYPTPFLRASCPQGVRTGATCDISCDPGTELVGNYTVSCNKSALGLYGAWAWFNNTQYFCNFTLGCPDIEPPKKGAIVCANWMGGRICQVICMANTYMPGVDLSQLYFCDGNRHQWTPSPALKPCQDISAHGKQRRSAGVYFKSTYFGNCEDKSVKTKIGAIFNVLLIKNNLYTPRQPESEDERPRAEVFCGEESRRKRSSDLTQDNVLEHKSNVTIRFHLFFDSSTQDTLSEIANQYLRSLEKVRDIVVSHQQEVFGNNTITEIAVYGKGLETICDAGSILTSDLLRCVSCPSGTYYDSGTLNRKPDCVLCGKSFFQDETGQSTCKRCPEGTTTVYLGAEYLFECEVACGPEFDIRFTEGNETSIVLTLNENTIVEDLTLSFWLTSSCTENDLLTIQLANEDDIEHFSLNMCGEFNSTTNCNDELFLDEKWHFVVFQVENCSAVTFVDGINITTTINSGPCRQWNITHMRVSKQCRGEISLSQLHVWRGIKDKSQSRRCFGSEQGDLVGWQEFDDSVLNRAFLEIPSQCDDYDECLSRPCLHGRCNDKLDGFSCTCDKGFKGQQCDVNIDDCMKHVCVNGATCVDGIGDYTCTCVNNFTGRLCEIQMVNGKWTEWGNWSECSTSCGEGQVIRTRLCNNPTPDNGGKYCIGSDIDTRPCHLSVCAVCPKFVAPTNASADCINKSDEINCTIFCDKGFEFDIESLPEYFCGPDTGHVWNFETDANPNRRLPKCKEILPPKEIQISYSANYVDLTCSSDLYVSVLRKIILDRIASVLERIPCMSTLVCTAFDSSTTSCPNRSTRSIDNVGIQMTFGSIIKNVSLQRTVLDIDEGYELIKKSLESGEFTINMHKHSYVIDLNTTSLSGVIVCPVGHTRVGLNCVPCGSGSYLNVDYCERCPVGQYQDQDGQLTCVQCPDRTSTLGEGSDTPSDCSVLLLKPASNVTAAGLAVGIGASVVFVFVFLFVRYRNRRQHTRFNPWKGKARSEIVMNEVAGSSGYSAEISSCHVATGGSLRTFKGIVALPGTCSVTPCDGSLEVFKITYQ</sequence>
<dbReference type="Proteomes" id="UP000828390">
    <property type="component" value="Unassembled WGS sequence"/>
</dbReference>
<dbReference type="PROSITE" id="PS50923">
    <property type="entry name" value="SUSHI"/>
    <property type="match status" value="2"/>
</dbReference>
<dbReference type="Pfam" id="PF00084">
    <property type="entry name" value="Sushi"/>
    <property type="match status" value="2"/>
</dbReference>
<evidence type="ECO:0000256" key="8">
    <source>
        <dbReference type="SAM" id="Phobius"/>
    </source>
</evidence>
<dbReference type="FunFam" id="2.10.25.10:FF:000279">
    <property type="entry name" value="Neurogenic locus notch 1"/>
    <property type="match status" value="1"/>
</dbReference>
<dbReference type="PROSITE" id="PS50026">
    <property type="entry name" value="EGF_3"/>
    <property type="match status" value="2"/>
</dbReference>
<feature type="domain" description="HYR" evidence="10">
    <location>
        <begin position="263"/>
        <end position="349"/>
    </location>
</feature>
<dbReference type="Pfam" id="PF00090">
    <property type="entry name" value="TSP_1"/>
    <property type="match status" value="1"/>
</dbReference>
<dbReference type="Pfam" id="PF02494">
    <property type="entry name" value="HYR"/>
    <property type="match status" value="2"/>
</dbReference>
<dbReference type="Gene3D" id="2.20.100.10">
    <property type="entry name" value="Thrombospondin type-1 (TSP1) repeat"/>
    <property type="match status" value="1"/>
</dbReference>
<evidence type="ECO:0000259" key="11">
    <source>
        <dbReference type="PROSITE" id="PS50923"/>
    </source>
</evidence>
<dbReference type="Gene3D" id="2.10.50.10">
    <property type="entry name" value="Tumor Necrosis Factor Receptor, subunit A, domain 2"/>
    <property type="match status" value="2"/>
</dbReference>
<dbReference type="CDD" id="cd00054">
    <property type="entry name" value="EGF_CA"/>
    <property type="match status" value="2"/>
</dbReference>
<dbReference type="SMART" id="SM00179">
    <property type="entry name" value="EGF_CA"/>
    <property type="match status" value="2"/>
</dbReference>
<reference evidence="12" key="1">
    <citation type="journal article" date="2019" name="bioRxiv">
        <title>The Genome of the Zebra Mussel, Dreissena polymorpha: A Resource for Invasive Species Research.</title>
        <authorList>
            <person name="McCartney M.A."/>
            <person name="Auch B."/>
            <person name="Kono T."/>
            <person name="Mallez S."/>
            <person name="Zhang Y."/>
            <person name="Obille A."/>
            <person name="Becker A."/>
            <person name="Abrahante J.E."/>
            <person name="Garbe J."/>
            <person name="Badalamenti J.P."/>
            <person name="Herman A."/>
            <person name="Mangelson H."/>
            <person name="Liachko I."/>
            <person name="Sullivan S."/>
            <person name="Sone E.D."/>
            <person name="Koren S."/>
            <person name="Silverstein K.A.T."/>
            <person name="Beckman K.B."/>
            <person name="Gohl D.M."/>
        </authorList>
    </citation>
    <scope>NUCLEOTIDE SEQUENCE</scope>
    <source>
        <strain evidence="12">Duluth1</strain>
        <tissue evidence="12">Whole animal</tissue>
    </source>
</reference>
<keyword evidence="8" id="KW-0472">Membrane</keyword>
<dbReference type="FunFam" id="2.10.25.10:FF:000123">
    <property type="entry name" value="Crumbs homolog 1 (Drosophila)"/>
    <property type="match status" value="1"/>
</dbReference>
<dbReference type="InterPro" id="IPR000152">
    <property type="entry name" value="EGF-type_Asp/Asn_hydroxyl_site"/>
</dbReference>
<dbReference type="PROSITE" id="PS00010">
    <property type="entry name" value="ASX_HYDROXYL"/>
    <property type="match status" value="2"/>
</dbReference>
<dbReference type="SMART" id="SM01411">
    <property type="entry name" value="Ephrin_rec_like"/>
    <property type="match status" value="2"/>
</dbReference>
<evidence type="ECO:0000256" key="6">
    <source>
        <dbReference type="PROSITE-ProRule" id="PRU00076"/>
    </source>
</evidence>
<dbReference type="FunFam" id="2.20.100.10:FF:000007">
    <property type="entry name" value="Thrombospondin 1"/>
    <property type="match status" value="1"/>
</dbReference>
<dbReference type="InterPro" id="IPR035976">
    <property type="entry name" value="Sushi/SCR/CCP_sf"/>
</dbReference>
<evidence type="ECO:0000256" key="1">
    <source>
        <dbReference type="ARBA" id="ARBA00022536"/>
    </source>
</evidence>
<dbReference type="SUPFAM" id="SSF82895">
    <property type="entry name" value="TSP-1 type 1 repeat"/>
    <property type="match status" value="1"/>
</dbReference>
<feature type="transmembrane region" description="Helical" evidence="8">
    <location>
        <begin position="1296"/>
        <end position="1318"/>
    </location>
</feature>
<dbReference type="Pfam" id="PF07699">
    <property type="entry name" value="Ephrin_rec_like"/>
    <property type="match status" value="2"/>
</dbReference>
<dbReference type="PROSITE" id="PS01187">
    <property type="entry name" value="EGF_CA"/>
    <property type="match status" value="1"/>
</dbReference>
<feature type="domain" description="EGF-like" evidence="9">
    <location>
        <begin position="886"/>
        <end position="921"/>
    </location>
</feature>
<feature type="disulfide bond" evidence="6">
    <location>
        <begin position="890"/>
        <end position="900"/>
    </location>
</feature>
<dbReference type="PANTHER" id="PTHR46343:SF2">
    <property type="entry name" value="SUSHI_VON WILLEBRAND FACTOR TYPE A_EGF_PENTRAXIN DOMAIN-CONTAINING 1"/>
    <property type="match status" value="1"/>
</dbReference>
<dbReference type="SMART" id="SM00032">
    <property type="entry name" value="CCP"/>
    <property type="match status" value="5"/>
</dbReference>
<dbReference type="Pfam" id="PF12661">
    <property type="entry name" value="hEGF"/>
    <property type="match status" value="1"/>
</dbReference>
<dbReference type="EMBL" id="JAIWYP010000014">
    <property type="protein sequence ID" value="KAH3713144.1"/>
    <property type="molecule type" value="Genomic_DNA"/>
</dbReference>
<dbReference type="SUPFAM" id="SSF57196">
    <property type="entry name" value="EGF/Laminin"/>
    <property type="match status" value="2"/>
</dbReference>
<accession>A0A9D4HA55</accession>
<name>A0A9D4HA55_DREPO</name>
<keyword evidence="13" id="KW-1185">Reference proteome</keyword>
<dbReference type="PANTHER" id="PTHR46343">
    <property type="entry name" value="HYR DOMAIN-CONTAINING PROTEIN"/>
    <property type="match status" value="1"/>
</dbReference>
<dbReference type="SMART" id="SM00181">
    <property type="entry name" value="EGF"/>
    <property type="match status" value="2"/>
</dbReference>
<keyword evidence="8" id="KW-0812">Transmembrane</keyword>